<proteinExistence type="inferred from homology"/>
<feature type="compositionally biased region" description="Low complexity" evidence="10">
    <location>
        <begin position="503"/>
        <end position="515"/>
    </location>
</feature>
<feature type="region of interest" description="Disordered" evidence="10">
    <location>
        <begin position="115"/>
        <end position="160"/>
    </location>
</feature>
<protein>
    <recommendedName>
        <fullName evidence="15">Protein stoned-B</fullName>
    </recommendedName>
</protein>
<evidence type="ECO:0000256" key="3">
    <source>
        <dbReference type="ARBA" id="ARBA00005579"/>
    </source>
</evidence>
<dbReference type="Gene3D" id="3.80.10.10">
    <property type="entry name" value="Ribonuclease Inhibitor"/>
    <property type="match status" value="3"/>
</dbReference>
<sequence>MDSKGGNPFLVDDYGAEDDNSAASQQALNPFLQGFADTSETSEHGENPFLNYSSDQSYQAPLNVDSTNPFASFGVDTSTTVESTTTGADIFGTQDSNIFVTSSSTTEANLFDLTEETKTEEETPAQPPPAPVQAKNGKPPPSRPPPPRPQPPPPPKNTKDLILSVTGAMDATSNHLLDRLQATRTPSPTLMHSPSPTPEHSFADFLDVDGNVPDLISDDNKAEEPPKSSQDILDLFDAPNTDTTSTAIFSTPMTTADTTSLITGVAVTSATQENPFVSITDEEIHSTAPAEGTFTSDYPEAASVTTEKRASVTSMTAFPAQETEQEAAVDLDFSTQATTAQPISVTAAELFSTATTEQVSTTDSPFFSMVDNTSTSQYGVTETSATPLSTTTTQQFSQPIFSMTSDTQQNAFSSDLLGDFSEPAKDEGGPISTSPVSATEFPGSDTYRQDTQLDNFTATTKAIESTGDAFDAFASKFDKAAEPEANSDPFLDAFSNSGPTAMDTSSDVWGDSSVGGDTGVSGFEENDGFDSFLSMTAPPQAESKVKRVDSADSDEGPDFSVFIKPKEGDQLTQSEGGPVPALAPPPKSPQNSAYADSSPRFNPFDKTGGFAQEAILPTETSQPEMTRTDSQETPPTPLFDEDVSQPLEDFPRVTYTGDGWEMQLRQPNKKKITGQRFWKKIFVKLVYQGDNPVLQLFNSKDDKDPFQELPLLPRYSVSDIGAQQFDQFGKIFTVKLQYIFYKERPGVRPGQVTKAERLTNKLSQFAAYAIQGDYQGVKEFGSDLKKLGLPVEHAPQISQLFKLGSQNFEDMKTFSCAIEEALFRLQAHRDRALNYKMEEVQITVVDELYVEQSSEGHVDKQIARVRLFFLGFLSGMPDVELGINDMWRQGKEVVGRHDIIPVVTEEWIRLENVEFHACVQQDEYEKSRIIKFKPPDACYIELMRFRVRPPKNRELPLQLKAVMCVTGNKVELRADILVPGFASRKLGQIPCEDVMVRFPIPECWIYLFRVEKHFRYGSVKSAHRRTGKIKGIERFLGAVDTLEPQLMEVTSGQAKYEHQHRAIVWRMPRLPKEGQGAYTTHQLVCRMALTSYDQIPENLSEYCYVEFTMPATQVSHTTTRSVSLQNSDSDNPPEKYVRNLSRHEYRVGIEHTQGEGPGAYVSATLTKKIPEAAPEAHGEVSDTPADSDSDSSDCRWYSCRAVNEEEEEEEDEVVVLGPRGAEKEDTANVVRMPSLLEALELKYGSSTTECSLTDDEGESGSPKAALSVSIFIPKKSPRHTVPALLVLQDCDIECAGNDDEKLRNKCKNVEELDLAQNKLSQWTEVFGILQHMPKIKFVNLSFNCLAEVLEIKHGNYDLLRNLVLNGTRVSWSTVQGLIRLLRNLEELHLSLNEYKTVDLDYRKPDNVNRSLKKLHFTGNPIEVWNEIAKLGYVFPSLESLVLAECPIRSLALEENRNLPTDREDLLRQKEETENRTQDNENMNHVDAEGRTSVGETGNHIITENKVSYDRSESESESSGNKVPSPHDPFRMLRFLNMNGTLLSTWDDVERLSRFPALKSLRIHSCPLFESPREYTEHERRQLLIARLPNVETLNGGGVISSQEREDAERAFIRYYMDKPEADRPERYSELVAIHGKLDPLVHVDLTPEKRVKVTFTYGDLVEVRSVDVYRTVFELKTKLESMVKIPANRMRLFYVDQVMKGHHGPEEMLYPNKQLYRYNISNGDEIIIDSKLNRCASAPSSTSSIRS</sequence>
<dbReference type="GO" id="GO:0012505">
    <property type="term" value="C:endomembrane system"/>
    <property type="evidence" value="ECO:0007669"/>
    <property type="project" value="UniProtKB-SubCell"/>
</dbReference>
<dbReference type="SUPFAM" id="SSF52047">
    <property type="entry name" value="RNI-like"/>
    <property type="match status" value="1"/>
</dbReference>
<evidence type="ECO:0000313" key="13">
    <source>
        <dbReference type="EMBL" id="KAK2578476.1"/>
    </source>
</evidence>
<keyword evidence="7" id="KW-0677">Repeat</keyword>
<gene>
    <name evidence="13" type="ORF">KPH14_011644</name>
</gene>
<dbReference type="PROSITE" id="PS51072">
    <property type="entry name" value="MHD"/>
    <property type="match status" value="1"/>
</dbReference>
<evidence type="ECO:0000256" key="1">
    <source>
        <dbReference type="ARBA" id="ARBA00004308"/>
    </source>
</evidence>
<dbReference type="InterPro" id="IPR001392">
    <property type="entry name" value="Clathrin_mu"/>
</dbReference>
<feature type="region of interest" description="Disordered" evidence="10">
    <location>
        <begin position="1"/>
        <end position="63"/>
    </location>
</feature>
<dbReference type="PROSITE" id="PS51070">
    <property type="entry name" value="SHD"/>
    <property type="match status" value="1"/>
</dbReference>
<accession>A0AAD9VKU8</accession>
<dbReference type="Proteomes" id="UP001258017">
    <property type="component" value="Unassembled WGS sequence"/>
</dbReference>
<dbReference type="InterPro" id="IPR032675">
    <property type="entry name" value="LRR_dom_sf"/>
</dbReference>
<dbReference type="FunFam" id="2.60.40.1170:FF:000018">
    <property type="entry name" value="stonin-2 isoform X2"/>
    <property type="match status" value="1"/>
</dbReference>
<dbReference type="PRINTS" id="PR00314">
    <property type="entry name" value="CLATHRINADPT"/>
</dbReference>
<dbReference type="InterPro" id="IPR012320">
    <property type="entry name" value="SHD_dom"/>
</dbReference>
<dbReference type="PANTHER" id="PTHR10529">
    <property type="entry name" value="AP COMPLEX SUBUNIT MU"/>
    <property type="match status" value="1"/>
</dbReference>
<keyword evidence="5" id="KW-0963">Cytoplasm</keyword>
<dbReference type="Gene3D" id="2.60.40.1170">
    <property type="entry name" value="Mu homology domain, subdomain B"/>
    <property type="match status" value="1"/>
</dbReference>
<keyword evidence="8" id="KW-0653">Protein transport</keyword>
<organism evidence="13 14">
    <name type="scientific">Odynerus spinipes</name>
    <dbReference type="NCBI Taxonomy" id="1348599"/>
    <lineage>
        <taxon>Eukaryota</taxon>
        <taxon>Metazoa</taxon>
        <taxon>Ecdysozoa</taxon>
        <taxon>Arthropoda</taxon>
        <taxon>Hexapoda</taxon>
        <taxon>Insecta</taxon>
        <taxon>Pterygota</taxon>
        <taxon>Neoptera</taxon>
        <taxon>Endopterygota</taxon>
        <taxon>Hymenoptera</taxon>
        <taxon>Apocrita</taxon>
        <taxon>Aculeata</taxon>
        <taxon>Vespoidea</taxon>
        <taxon>Vespidae</taxon>
        <taxon>Eumeninae</taxon>
        <taxon>Odynerus</taxon>
    </lineage>
</organism>
<feature type="domain" description="MHD" evidence="12">
    <location>
        <begin position="837"/>
        <end position="1150"/>
    </location>
</feature>
<feature type="region of interest" description="Disordered" evidence="10">
    <location>
        <begin position="1173"/>
        <end position="1194"/>
    </location>
</feature>
<evidence type="ECO:0000256" key="8">
    <source>
        <dbReference type="ARBA" id="ARBA00022927"/>
    </source>
</evidence>
<dbReference type="InterPro" id="IPR036168">
    <property type="entry name" value="AP2_Mu_C_sf"/>
</dbReference>
<dbReference type="GO" id="GO:0006897">
    <property type="term" value="P:endocytosis"/>
    <property type="evidence" value="ECO:0007669"/>
    <property type="project" value="UniProtKB-KW"/>
</dbReference>
<reference evidence="13" key="2">
    <citation type="journal article" date="2023" name="Commun. Biol.">
        <title>Intrasexual cuticular hydrocarbon dimorphism in a wasp sheds light on hydrocarbon biosynthesis genes in Hymenoptera.</title>
        <authorList>
            <person name="Moris V.C."/>
            <person name="Podsiadlowski L."/>
            <person name="Martin S."/>
            <person name="Oeyen J.P."/>
            <person name="Donath A."/>
            <person name="Petersen M."/>
            <person name="Wilbrandt J."/>
            <person name="Misof B."/>
            <person name="Liedtke D."/>
            <person name="Thamm M."/>
            <person name="Scheiner R."/>
            <person name="Schmitt T."/>
            <person name="Niehuis O."/>
        </authorList>
    </citation>
    <scope>NUCLEOTIDE SEQUENCE</scope>
    <source>
        <strain evidence="13">GBR_01_08_01A</strain>
    </source>
</reference>
<dbReference type="CDD" id="cd17045">
    <property type="entry name" value="Ubl_TBCEL"/>
    <property type="match status" value="1"/>
</dbReference>
<dbReference type="InterPro" id="IPR029071">
    <property type="entry name" value="Ubiquitin-like_domsf"/>
</dbReference>
<comment type="subcellular location">
    <subcellularLocation>
        <location evidence="2">Cytoplasm</location>
    </subcellularLocation>
    <subcellularLocation>
        <location evidence="1">Endomembrane system</location>
    </subcellularLocation>
</comment>
<dbReference type="InterPro" id="IPR028565">
    <property type="entry name" value="MHD"/>
</dbReference>
<feature type="region of interest" description="Disordered" evidence="10">
    <location>
        <begin position="421"/>
        <end position="450"/>
    </location>
</feature>
<dbReference type="GO" id="GO:0030131">
    <property type="term" value="C:clathrin adaptor complex"/>
    <property type="evidence" value="ECO:0007669"/>
    <property type="project" value="InterPro"/>
</dbReference>
<dbReference type="GO" id="GO:0006886">
    <property type="term" value="P:intracellular protein transport"/>
    <property type="evidence" value="ECO:0007669"/>
    <property type="project" value="InterPro"/>
</dbReference>
<feature type="compositionally biased region" description="Polar residues" evidence="10">
    <location>
        <begin position="50"/>
        <end position="63"/>
    </location>
</feature>
<comment type="caution">
    <text evidence="13">The sequence shown here is derived from an EMBL/GenBank/DDBJ whole genome shotgun (WGS) entry which is preliminary data.</text>
</comment>
<keyword evidence="6" id="KW-0254">Endocytosis</keyword>
<feature type="domain" description="SHD" evidence="11">
    <location>
        <begin position="659"/>
        <end position="833"/>
    </location>
</feature>
<dbReference type="EMBL" id="JAIFRP010000271">
    <property type="protein sequence ID" value="KAK2578476.1"/>
    <property type="molecule type" value="Genomic_DNA"/>
</dbReference>
<evidence type="ECO:0000259" key="12">
    <source>
        <dbReference type="PROSITE" id="PS51072"/>
    </source>
</evidence>
<evidence type="ECO:0000256" key="9">
    <source>
        <dbReference type="ARBA" id="ARBA00023136"/>
    </source>
</evidence>
<keyword evidence="4" id="KW-0813">Transport</keyword>
<feature type="region of interest" description="Disordered" evidence="10">
    <location>
        <begin position="619"/>
        <end position="643"/>
    </location>
</feature>
<evidence type="ECO:0000313" key="14">
    <source>
        <dbReference type="Proteomes" id="UP001258017"/>
    </source>
</evidence>
<feature type="compositionally biased region" description="Polar residues" evidence="10">
    <location>
        <begin position="1493"/>
        <end position="1505"/>
    </location>
</feature>
<dbReference type="InterPro" id="IPR050431">
    <property type="entry name" value="Adaptor_comp_med_subunit"/>
</dbReference>
<evidence type="ECO:0000256" key="4">
    <source>
        <dbReference type="ARBA" id="ARBA00022448"/>
    </source>
</evidence>
<keyword evidence="14" id="KW-1185">Reference proteome</keyword>
<evidence type="ECO:0000256" key="7">
    <source>
        <dbReference type="ARBA" id="ARBA00022737"/>
    </source>
</evidence>
<evidence type="ECO:0000259" key="11">
    <source>
        <dbReference type="PROSITE" id="PS51070"/>
    </source>
</evidence>
<dbReference type="Gene3D" id="3.10.20.90">
    <property type="entry name" value="Phosphatidylinositol 3-kinase Catalytic Subunit, Chain A, domain 1"/>
    <property type="match status" value="1"/>
</dbReference>
<feature type="compositionally biased region" description="Pro residues" evidence="10">
    <location>
        <begin position="138"/>
        <end position="156"/>
    </location>
</feature>
<keyword evidence="9" id="KW-0472">Membrane</keyword>
<dbReference type="Pfam" id="PF00928">
    <property type="entry name" value="Adap_comp_sub"/>
    <property type="match status" value="1"/>
</dbReference>
<feature type="region of interest" description="Disordered" evidence="10">
    <location>
        <begin position="1470"/>
        <end position="1525"/>
    </location>
</feature>
<dbReference type="SUPFAM" id="SSF49447">
    <property type="entry name" value="Second domain of Mu2 adaptin subunit (ap50) of ap2 adaptor"/>
    <property type="match status" value="1"/>
</dbReference>
<feature type="region of interest" description="Disordered" evidence="10">
    <location>
        <begin position="484"/>
        <end position="600"/>
    </location>
</feature>
<dbReference type="InterPro" id="IPR047991">
    <property type="entry name" value="TBCEL_Ubl"/>
</dbReference>
<evidence type="ECO:0000256" key="6">
    <source>
        <dbReference type="ARBA" id="ARBA00022583"/>
    </source>
</evidence>
<evidence type="ECO:0000256" key="5">
    <source>
        <dbReference type="ARBA" id="ARBA00022490"/>
    </source>
</evidence>
<dbReference type="FunFam" id="3.80.10.10:FF:000846">
    <property type="entry name" value="Predicted protein"/>
    <property type="match status" value="1"/>
</dbReference>
<evidence type="ECO:0008006" key="15">
    <source>
        <dbReference type="Google" id="ProtNLM"/>
    </source>
</evidence>
<reference evidence="13" key="1">
    <citation type="submission" date="2021-08" db="EMBL/GenBank/DDBJ databases">
        <authorList>
            <person name="Misof B."/>
            <person name="Oliver O."/>
            <person name="Podsiadlowski L."/>
            <person name="Donath A."/>
            <person name="Peters R."/>
            <person name="Mayer C."/>
            <person name="Rust J."/>
            <person name="Gunkel S."/>
            <person name="Lesny P."/>
            <person name="Martin S."/>
            <person name="Oeyen J.P."/>
            <person name="Petersen M."/>
            <person name="Panagiotis P."/>
            <person name="Wilbrandt J."/>
            <person name="Tanja T."/>
        </authorList>
    </citation>
    <scope>NUCLEOTIDE SEQUENCE</scope>
    <source>
        <strain evidence="13">GBR_01_08_01A</strain>
        <tissue evidence="13">Thorax + abdomen</tissue>
    </source>
</reference>
<comment type="similarity">
    <text evidence="3">Belongs to the Stoned B family.</text>
</comment>
<dbReference type="FunFam" id="2.60.40.1170:FF:000022">
    <property type="entry name" value="AP-1 complex subunit mu"/>
    <property type="match status" value="1"/>
</dbReference>
<dbReference type="SUPFAM" id="SSF54236">
    <property type="entry name" value="Ubiquitin-like"/>
    <property type="match status" value="1"/>
</dbReference>
<name>A0AAD9VKU8_9HYME</name>
<evidence type="ECO:0000256" key="2">
    <source>
        <dbReference type="ARBA" id="ARBA00004496"/>
    </source>
</evidence>
<evidence type="ECO:0000256" key="10">
    <source>
        <dbReference type="SAM" id="MobiDB-lite"/>
    </source>
</evidence>
<feature type="compositionally biased region" description="Basic and acidic residues" evidence="10">
    <location>
        <begin position="1470"/>
        <end position="1489"/>
    </location>
</feature>